<keyword evidence="1" id="KW-0812">Transmembrane</keyword>
<keyword evidence="1" id="KW-1133">Transmembrane helix</keyword>
<evidence type="ECO:0000313" key="4">
    <source>
        <dbReference type="Proteomes" id="UP000663828"/>
    </source>
</evidence>
<name>A0A814SXE9_ADIRI</name>
<proteinExistence type="predicted"/>
<dbReference type="EMBL" id="CAJNOR010001499">
    <property type="protein sequence ID" value="CAF1153371.1"/>
    <property type="molecule type" value="Genomic_DNA"/>
</dbReference>
<reference evidence="3" key="1">
    <citation type="submission" date="2021-02" db="EMBL/GenBank/DDBJ databases">
        <authorList>
            <person name="Nowell W R."/>
        </authorList>
    </citation>
    <scope>NUCLEOTIDE SEQUENCE</scope>
</reference>
<evidence type="ECO:0000256" key="1">
    <source>
        <dbReference type="SAM" id="Phobius"/>
    </source>
</evidence>
<dbReference type="Proteomes" id="UP000663852">
    <property type="component" value="Unassembled WGS sequence"/>
</dbReference>
<dbReference type="AlphaFoldDB" id="A0A814SXE9"/>
<dbReference type="EMBL" id="CAJNOJ010000032">
    <property type="protein sequence ID" value="CAF0898942.1"/>
    <property type="molecule type" value="Genomic_DNA"/>
</dbReference>
<dbReference type="Proteomes" id="UP000663828">
    <property type="component" value="Unassembled WGS sequence"/>
</dbReference>
<sequence length="87" mass="9764">MEDVVCFALLMLLLRSKIEQSSMLHVNKGQRAPTGDYGTFYGVYVVICMSAIPATTITIFVCLTYRNLKHVPTRIQPTSQEPTGRLK</sequence>
<evidence type="ECO:0000313" key="2">
    <source>
        <dbReference type="EMBL" id="CAF0898942.1"/>
    </source>
</evidence>
<organism evidence="3 4">
    <name type="scientific">Adineta ricciae</name>
    <name type="common">Rotifer</name>
    <dbReference type="NCBI Taxonomy" id="249248"/>
    <lineage>
        <taxon>Eukaryota</taxon>
        <taxon>Metazoa</taxon>
        <taxon>Spiralia</taxon>
        <taxon>Gnathifera</taxon>
        <taxon>Rotifera</taxon>
        <taxon>Eurotatoria</taxon>
        <taxon>Bdelloidea</taxon>
        <taxon>Adinetida</taxon>
        <taxon>Adinetidae</taxon>
        <taxon>Adineta</taxon>
    </lineage>
</organism>
<keyword evidence="1" id="KW-0472">Membrane</keyword>
<keyword evidence="4" id="KW-1185">Reference proteome</keyword>
<protein>
    <submittedName>
        <fullName evidence="3">Uncharacterized protein</fullName>
    </submittedName>
</protein>
<feature type="transmembrane region" description="Helical" evidence="1">
    <location>
        <begin position="40"/>
        <end position="65"/>
    </location>
</feature>
<accession>A0A814SXE9</accession>
<gene>
    <name evidence="2" type="ORF">EDS130_LOCUS9684</name>
    <name evidence="3" type="ORF">XAT740_LOCUS21074</name>
</gene>
<evidence type="ECO:0000313" key="3">
    <source>
        <dbReference type="EMBL" id="CAF1153371.1"/>
    </source>
</evidence>
<comment type="caution">
    <text evidence="3">The sequence shown here is derived from an EMBL/GenBank/DDBJ whole genome shotgun (WGS) entry which is preliminary data.</text>
</comment>